<comment type="caution">
    <text evidence="2">The sequence shown here is derived from an EMBL/GenBank/DDBJ whole genome shotgun (WGS) entry which is preliminary data.</text>
</comment>
<evidence type="ECO:0000313" key="3">
    <source>
        <dbReference type="Proteomes" id="UP000279457"/>
    </source>
</evidence>
<proteinExistence type="predicted"/>
<dbReference type="Gene3D" id="3.60.15.10">
    <property type="entry name" value="Ribonuclease Z/Hydroxyacylglutathione hydrolase-like"/>
    <property type="match status" value="1"/>
</dbReference>
<feature type="domain" description="Metallo-beta-lactamase" evidence="1">
    <location>
        <begin position="64"/>
        <end position="225"/>
    </location>
</feature>
<dbReference type="Proteomes" id="UP000279457">
    <property type="component" value="Unassembled WGS sequence"/>
</dbReference>
<dbReference type="AlphaFoldDB" id="A0A3N6UVY8"/>
<keyword evidence="3" id="KW-1185">Reference proteome</keyword>
<evidence type="ECO:0000259" key="1">
    <source>
        <dbReference type="Pfam" id="PF12706"/>
    </source>
</evidence>
<dbReference type="GO" id="GO:0016829">
    <property type="term" value="F:lyase activity"/>
    <property type="evidence" value="ECO:0007669"/>
    <property type="project" value="UniProtKB-KW"/>
</dbReference>
<gene>
    <name evidence="2" type="ORF">EB241_02110</name>
</gene>
<organism evidence="2 3">
    <name type="scientific">Erwinia psidii</name>
    <dbReference type="NCBI Taxonomy" id="69224"/>
    <lineage>
        <taxon>Bacteria</taxon>
        <taxon>Pseudomonadati</taxon>
        <taxon>Pseudomonadota</taxon>
        <taxon>Gammaproteobacteria</taxon>
        <taxon>Enterobacterales</taxon>
        <taxon>Erwiniaceae</taxon>
        <taxon>Erwinia</taxon>
    </lineage>
</organism>
<dbReference type="InterPro" id="IPR001279">
    <property type="entry name" value="Metallo-B-lactamas"/>
</dbReference>
<sequence length="272" mass="31118">MHVHFLGTASSEGIPNPFCSCDLCEQSRTIKGKDIRTRSCVIIDEILQIDIAPEYHYQLIRDGLNARKIKDLLFTHTHADHFNIGELYSRMEGFGHHIDHSLNIYGNDVAVGKCAQLLEGFSDERFKLRKVVPFVEFESNGYRITPLLANHAIWEFCYIYFIEKEGRSILYGHDSGWFPELTWHGLQNKKIDLCILECTLGYNGNSRANNHMSVETILATRERLYAMGCLTKQSKILLSHISHNVKMNHSEFNEKMCPHGIAVAYDGLTINL</sequence>
<accession>A0A3N6UVY8</accession>
<protein>
    <submittedName>
        <fullName evidence="2">Carbon-phosphorus lyase</fullName>
    </submittedName>
</protein>
<dbReference type="InterPro" id="IPR036866">
    <property type="entry name" value="RibonucZ/Hydroxyglut_hydro"/>
</dbReference>
<dbReference type="OrthoDB" id="9803916at2"/>
<dbReference type="Pfam" id="PF12706">
    <property type="entry name" value="Lactamase_B_2"/>
    <property type="match status" value="1"/>
</dbReference>
<dbReference type="EMBL" id="RHHM01000001">
    <property type="protein sequence ID" value="RQM40109.1"/>
    <property type="molecule type" value="Genomic_DNA"/>
</dbReference>
<dbReference type="PANTHER" id="PTHR42663">
    <property type="entry name" value="HYDROLASE C777.06C-RELATED-RELATED"/>
    <property type="match status" value="1"/>
</dbReference>
<dbReference type="SUPFAM" id="SSF56281">
    <property type="entry name" value="Metallo-hydrolase/oxidoreductase"/>
    <property type="match status" value="1"/>
</dbReference>
<reference evidence="2 3" key="1">
    <citation type="submission" date="2018-10" db="EMBL/GenBank/DDBJ databases">
        <title>Draft genome sequence for the type isolate of Erwinia psidii, agent causal of bacterial blight in guava (Psidium guajava) and wilt and die-back of Eucalyptus spp.</title>
        <authorList>
            <person name="Hermenegildo P.S."/>
            <person name="Santos S.A."/>
            <person name="Guimaraes L.M.S."/>
            <person name="Vidigal P.M.P."/>
            <person name="Pereira I.C."/>
            <person name="Badel J.L."/>
            <person name="Alfenas-Zerbini P."/>
            <person name="Ferreira M.A.S.V."/>
            <person name="Alfenas A.C."/>
        </authorList>
    </citation>
    <scope>NUCLEOTIDE SEQUENCE [LARGE SCALE GENOMIC DNA]</scope>
    <source>
        <strain evidence="2 3">IBSBF 435</strain>
    </source>
</reference>
<name>A0A3N6UVY8_9GAMM</name>
<dbReference type="PANTHER" id="PTHR42663:SF6">
    <property type="entry name" value="HYDROLASE C777.06C-RELATED"/>
    <property type="match status" value="1"/>
</dbReference>
<evidence type="ECO:0000313" key="2">
    <source>
        <dbReference type="EMBL" id="RQM40109.1"/>
    </source>
</evidence>
<keyword evidence="2" id="KW-0456">Lyase</keyword>
<dbReference type="RefSeq" id="WP_124231547.1">
    <property type="nucleotide sequence ID" value="NZ_RHHM01000001.1"/>
</dbReference>